<sequence>MTANQSRRSDSERMVQQPCPGEQAPEDMNTANLSSNPREVPVSTEEEKSPPAMTPHDVKPERDIEIRHKGIKRKTGVFACRDLPHGHEIIGAERPIFVAPYESKEPTKAFASLRKMLLDDFNATESVCLDKFKRDHAFKEPLVTSAIIDSLANHINNACPDCAQATFLVAKTYDITVTLVKDVRAGEEIFIDFGQGQPHFVCSLCNTGESIWKRQKRQLKGFLAKLYPRNMFKTAEPPSE</sequence>
<proteinExistence type="predicted"/>
<dbReference type="Pfam" id="PF00856">
    <property type="entry name" value="SET"/>
    <property type="match status" value="1"/>
</dbReference>
<gene>
    <name evidence="3" type="ORF">FAGAP_1595</name>
</gene>
<dbReference type="OrthoDB" id="265717at2759"/>
<dbReference type="EMBL" id="LUFC02000092">
    <property type="protein sequence ID" value="KAF4502175.1"/>
    <property type="molecule type" value="Genomic_DNA"/>
</dbReference>
<reference evidence="3" key="1">
    <citation type="submission" date="2020-01" db="EMBL/GenBank/DDBJ databases">
        <title>Identification and distribution of gene clusters putatively required for synthesis of sphingolipid metabolism inhibitors in phylogenetically diverse species of the filamentous fungus Fusarium.</title>
        <authorList>
            <person name="Kim H.-S."/>
            <person name="Busman M."/>
            <person name="Brown D.W."/>
            <person name="Divon H."/>
            <person name="Uhlig S."/>
            <person name="Proctor R.H."/>
        </authorList>
    </citation>
    <scope>NUCLEOTIDE SEQUENCE</scope>
    <source>
        <strain evidence="3">NRRL 31653</strain>
    </source>
</reference>
<protein>
    <recommendedName>
        <fullName evidence="2">SET domain-containing protein</fullName>
    </recommendedName>
</protein>
<evidence type="ECO:0000313" key="3">
    <source>
        <dbReference type="EMBL" id="KAF4502175.1"/>
    </source>
</evidence>
<comment type="caution">
    <text evidence="3">The sequence shown here is derived from an EMBL/GenBank/DDBJ whole genome shotgun (WGS) entry which is preliminary data.</text>
</comment>
<evidence type="ECO:0000313" key="4">
    <source>
        <dbReference type="Proteomes" id="UP000737391"/>
    </source>
</evidence>
<keyword evidence="4" id="KW-1185">Reference proteome</keyword>
<accession>A0A9P5EA49</accession>
<dbReference type="SUPFAM" id="SSF82199">
    <property type="entry name" value="SET domain"/>
    <property type="match status" value="1"/>
</dbReference>
<dbReference type="InterPro" id="IPR046341">
    <property type="entry name" value="SET_dom_sf"/>
</dbReference>
<evidence type="ECO:0000256" key="1">
    <source>
        <dbReference type="SAM" id="MobiDB-lite"/>
    </source>
</evidence>
<dbReference type="PROSITE" id="PS50280">
    <property type="entry name" value="SET"/>
    <property type="match status" value="1"/>
</dbReference>
<dbReference type="InterPro" id="IPR001214">
    <property type="entry name" value="SET_dom"/>
</dbReference>
<organism evidence="3 4">
    <name type="scientific">Fusarium agapanthi</name>
    <dbReference type="NCBI Taxonomy" id="1803897"/>
    <lineage>
        <taxon>Eukaryota</taxon>
        <taxon>Fungi</taxon>
        <taxon>Dikarya</taxon>
        <taxon>Ascomycota</taxon>
        <taxon>Pezizomycotina</taxon>
        <taxon>Sordariomycetes</taxon>
        <taxon>Hypocreomycetidae</taxon>
        <taxon>Hypocreales</taxon>
        <taxon>Nectriaceae</taxon>
        <taxon>Fusarium</taxon>
        <taxon>Fusarium fujikuroi species complex</taxon>
    </lineage>
</organism>
<name>A0A9P5EA49_9HYPO</name>
<dbReference type="AlphaFoldDB" id="A0A9P5EA49"/>
<evidence type="ECO:0000259" key="2">
    <source>
        <dbReference type="PROSITE" id="PS50280"/>
    </source>
</evidence>
<feature type="region of interest" description="Disordered" evidence="1">
    <location>
        <begin position="1"/>
        <end position="58"/>
    </location>
</feature>
<dbReference type="Proteomes" id="UP000737391">
    <property type="component" value="Unassembled WGS sequence"/>
</dbReference>
<feature type="domain" description="SET" evidence="2">
    <location>
        <begin position="56"/>
        <end position="194"/>
    </location>
</feature>
<dbReference type="Gene3D" id="2.170.270.10">
    <property type="entry name" value="SET domain"/>
    <property type="match status" value="1"/>
</dbReference>